<keyword evidence="4" id="KW-1185">Reference proteome</keyword>
<organism evidence="3 4">
    <name type="scientific">Thalassobacillus hwangdonensis</name>
    <dbReference type="NCBI Taxonomy" id="546108"/>
    <lineage>
        <taxon>Bacteria</taxon>
        <taxon>Bacillati</taxon>
        <taxon>Bacillota</taxon>
        <taxon>Bacilli</taxon>
        <taxon>Bacillales</taxon>
        <taxon>Bacillaceae</taxon>
        <taxon>Thalassobacillus</taxon>
    </lineage>
</organism>
<dbReference type="EMBL" id="JBHTKL010000001">
    <property type="protein sequence ID" value="MFD1018682.1"/>
    <property type="molecule type" value="Genomic_DNA"/>
</dbReference>
<evidence type="ECO:0000313" key="4">
    <source>
        <dbReference type="Proteomes" id="UP001596990"/>
    </source>
</evidence>
<sequence>MNSQNKLVEYSTVDLSRMNEEEIKDLLMFEKDCFMNNKGMQWNITRYSSEKVIRVLKSYFLADSNFKQFSTNPNAPFYSIPTSSVYGKHQDDYEEEDFFSLIKVLYLNGYIIYTSGGLSGIKVEKTNFSDDIKSMYAPFLVEYNLNWIHEHFPHLFTLKNLEFSDFEIDSMNLKDDSLWILNQFQRSGSILEEIASHNSTTCITNRGMQRIHEDNFHKSEKVALYQKEIDKSQQDINEKQISLEEEQMELGNTLIDYERKIKNSQKDQVTVLSIMVAAFSVIGINISSISLIEENMIVGLIAINASIILSLSVLAFILNELVFNFKREHGRKKWGWIFAVNFLVLGLCVFLLSDFFNSDESENEVSNLDEKIKNLENENNTLTNQNEYFKTQIQDLTEKLDSDINRVNEDLDRLFELSINQR</sequence>
<gene>
    <name evidence="3" type="ORF">ACFQ2J_05640</name>
</gene>
<evidence type="ECO:0000256" key="1">
    <source>
        <dbReference type="SAM" id="Coils"/>
    </source>
</evidence>
<dbReference type="Proteomes" id="UP001596990">
    <property type="component" value="Unassembled WGS sequence"/>
</dbReference>
<feature type="transmembrane region" description="Helical" evidence="2">
    <location>
        <begin position="334"/>
        <end position="353"/>
    </location>
</feature>
<reference evidence="4" key="1">
    <citation type="journal article" date="2019" name="Int. J. Syst. Evol. Microbiol.">
        <title>The Global Catalogue of Microorganisms (GCM) 10K type strain sequencing project: providing services to taxonomists for standard genome sequencing and annotation.</title>
        <authorList>
            <consortium name="The Broad Institute Genomics Platform"/>
            <consortium name="The Broad Institute Genome Sequencing Center for Infectious Disease"/>
            <person name="Wu L."/>
            <person name="Ma J."/>
        </authorList>
    </citation>
    <scope>NUCLEOTIDE SEQUENCE [LARGE SCALE GENOMIC DNA]</scope>
    <source>
        <strain evidence="4">CCUG 56607</strain>
    </source>
</reference>
<keyword evidence="2" id="KW-0812">Transmembrane</keyword>
<evidence type="ECO:0000313" key="3">
    <source>
        <dbReference type="EMBL" id="MFD1018682.1"/>
    </source>
</evidence>
<keyword evidence="2" id="KW-0472">Membrane</keyword>
<evidence type="ECO:0000256" key="2">
    <source>
        <dbReference type="SAM" id="Phobius"/>
    </source>
</evidence>
<feature type="transmembrane region" description="Helical" evidence="2">
    <location>
        <begin position="297"/>
        <end position="322"/>
    </location>
</feature>
<keyword evidence="1" id="KW-0175">Coiled coil</keyword>
<keyword evidence="2" id="KW-1133">Transmembrane helix</keyword>
<comment type="caution">
    <text evidence="3">The sequence shown here is derived from an EMBL/GenBank/DDBJ whole genome shotgun (WGS) entry which is preliminary data.</text>
</comment>
<feature type="transmembrane region" description="Helical" evidence="2">
    <location>
        <begin position="269"/>
        <end position="291"/>
    </location>
</feature>
<name>A0ABW3KXR4_9BACI</name>
<feature type="coiled-coil region" evidence="1">
    <location>
        <begin position="358"/>
        <end position="399"/>
    </location>
</feature>
<protein>
    <submittedName>
        <fullName evidence="3">Uncharacterized protein</fullName>
    </submittedName>
</protein>
<accession>A0ABW3KXR4</accession>
<proteinExistence type="predicted"/>
<dbReference type="RefSeq" id="WP_386057371.1">
    <property type="nucleotide sequence ID" value="NZ_JBHTKL010000001.1"/>
</dbReference>